<dbReference type="EC" id="3.1.26.4" evidence="6 14"/>
<dbReference type="NCBIfam" id="NF000595">
    <property type="entry name" value="PRK00015.1-3"/>
    <property type="match status" value="1"/>
</dbReference>
<keyword evidence="8 14" id="KW-0963">Cytoplasm</keyword>
<feature type="binding site" evidence="14 15">
    <location>
        <position position="24"/>
    </location>
    <ligand>
        <name>a divalent metal cation</name>
        <dbReference type="ChEBI" id="CHEBI:60240"/>
    </ligand>
</feature>
<dbReference type="PANTHER" id="PTHR10954">
    <property type="entry name" value="RIBONUCLEASE H2 SUBUNIT A"/>
    <property type="match status" value="1"/>
</dbReference>
<dbReference type="PROSITE" id="PS51975">
    <property type="entry name" value="RNASE_H_2"/>
    <property type="match status" value="1"/>
</dbReference>
<evidence type="ECO:0000256" key="16">
    <source>
        <dbReference type="RuleBase" id="RU003515"/>
    </source>
</evidence>
<name>A0A1I3CI27_9RHOB</name>
<feature type="binding site" evidence="14 15">
    <location>
        <position position="115"/>
    </location>
    <ligand>
        <name>a divalent metal cation</name>
        <dbReference type="ChEBI" id="CHEBI:60240"/>
    </ligand>
</feature>
<evidence type="ECO:0000256" key="6">
    <source>
        <dbReference type="ARBA" id="ARBA00012180"/>
    </source>
</evidence>
<dbReference type="AlphaFoldDB" id="A0A1I3CI27"/>
<evidence type="ECO:0000256" key="14">
    <source>
        <dbReference type="HAMAP-Rule" id="MF_00052"/>
    </source>
</evidence>
<protein>
    <recommendedName>
        <fullName evidence="7 14">Ribonuclease HII</fullName>
        <shortName evidence="14">RNase HII</shortName>
        <ecNumber evidence="6 14">3.1.26.4</ecNumber>
    </recommendedName>
</protein>
<gene>
    <name evidence="14" type="primary">rnhB</name>
    <name evidence="18" type="ORF">SAMN04488021_13119</name>
</gene>
<evidence type="ECO:0000256" key="2">
    <source>
        <dbReference type="ARBA" id="ARBA00001946"/>
    </source>
</evidence>
<evidence type="ECO:0000256" key="12">
    <source>
        <dbReference type="ARBA" id="ARBA00022801"/>
    </source>
</evidence>
<evidence type="ECO:0000256" key="3">
    <source>
        <dbReference type="ARBA" id="ARBA00004065"/>
    </source>
</evidence>
<evidence type="ECO:0000313" key="19">
    <source>
        <dbReference type="Proteomes" id="UP000183635"/>
    </source>
</evidence>
<evidence type="ECO:0000256" key="7">
    <source>
        <dbReference type="ARBA" id="ARBA00019179"/>
    </source>
</evidence>
<dbReference type="GO" id="GO:0006298">
    <property type="term" value="P:mismatch repair"/>
    <property type="evidence" value="ECO:0007669"/>
    <property type="project" value="TreeGrafter"/>
</dbReference>
<feature type="domain" description="RNase H type-2" evidence="17">
    <location>
        <begin position="18"/>
        <end position="207"/>
    </location>
</feature>
<dbReference type="GO" id="GO:0005737">
    <property type="term" value="C:cytoplasm"/>
    <property type="evidence" value="ECO:0007669"/>
    <property type="project" value="UniProtKB-SubCell"/>
</dbReference>
<sequence>MNWPDYAFEEAALRNGARFVAGVDEVGRGPLAGPVTAAAVILDAACIPEGLNDSKKLTAKRREALAERLMACCDWAVGHASVEEIDRLNILRASHLAMCRAIAGLRRRPCLVLIDGNMLPRDLDLPGQAVVGGDGRCLSIAAASIVAKLLRDRIMVDLAQQHPGYGWEANAGYATAAHRQALLDLGVTPYHRRSFAPSTISCVKLKPQAVDSKKNLTANRL</sequence>
<comment type="cofactor">
    <cofactor evidence="2">
        <name>Mg(2+)</name>
        <dbReference type="ChEBI" id="CHEBI:18420"/>
    </cofactor>
</comment>
<dbReference type="HAMAP" id="MF_00052_B">
    <property type="entry name" value="RNase_HII_B"/>
    <property type="match status" value="1"/>
</dbReference>
<evidence type="ECO:0000256" key="13">
    <source>
        <dbReference type="ARBA" id="ARBA00023211"/>
    </source>
</evidence>
<dbReference type="GO" id="GO:0004523">
    <property type="term" value="F:RNA-DNA hybrid ribonuclease activity"/>
    <property type="evidence" value="ECO:0007669"/>
    <property type="project" value="UniProtKB-UniRule"/>
</dbReference>
<keyword evidence="19" id="KW-1185">Reference proteome</keyword>
<comment type="function">
    <text evidence="3 14 16">Endonuclease that specifically degrades the RNA of RNA-DNA hybrids.</text>
</comment>
<keyword evidence="9 14" id="KW-0540">Nuclease</keyword>
<dbReference type="InterPro" id="IPR036397">
    <property type="entry name" value="RNaseH_sf"/>
</dbReference>
<comment type="subcellular location">
    <subcellularLocation>
        <location evidence="4 14">Cytoplasm</location>
    </subcellularLocation>
</comment>
<dbReference type="GO" id="GO:0032299">
    <property type="term" value="C:ribonuclease H2 complex"/>
    <property type="evidence" value="ECO:0007669"/>
    <property type="project" value="TreeGrafter"/>
</dbReference>
<evidence type="ECO:0000256" key="10">
    <source>
        <dbReference type="ARBA" id="ARBA00022723"/>
    </source>
</evidence>
<dbReference type="Gene3D" id="3.30.420.10">
    <property type="entry name" value="Ribonuclease H-like superfamily/Ribonuclease H"/>
    <property type="match status" value="1"/>
</dbReference>
<dbReference type="EMBL" id="FOPU01000031">
    <property type="protein sequence ID" value="SFH74220.1"/>
    <property type="molecule type" value="Genomic_DNA"/>
</dbReference>
<dbReference type="Pfam" id="PF01351">
    <property type="entry name" value="RNase_HII"/>
    <property type="match status" value="1"/>
</dbReference>
<organism evidence="18 19">
    <name type="scientific">Paracoccus aminovorans</name>
    <dbReference type="NCBI Taxonomy" id="34004"/>
    <lineage>
        <taxon>Bacteria</taxon>
        <taxon>Pseudomonadati</taxon>
        <taxon>Pseudomonadota</taxon>
        <taxon>Alphaproteobacteria</taxon>
        <taxon>Rhodobacterales</taxon>
        <taxon>Paracoccaceae</taxon>
        <taxon>Paracoccus</taxon>
    </lineage>
</organism>
<evidence type="ECO:0000256" key="8">
    <source>
        <dbReference type="ARBA" id="ARBA00022490"/>
    </source>
</evidence>
<dbReference type="InterPro" id="IPR012337">
    <property type="entry name" value="RNaseH-like_sf"/>
</dbReference>
<dbReference type="InterPro" id="IPR024567">
    <property type="entry name" value="RNase_HII/HIII_dom"/>
</dbReference>
<evidence type="ECO:0000256" key="11">
    <source>
        <dbReference type="ARBA" id="ARBA00022759"/>
    </source>
</evidence>
<dbReference type="Proteomes" id="UP000183635">
    <property type="component" value="Unassembled WGS sequence"/>
</dbReference>
<dbReference type="SUPFAM" id="SSF53098">
    <property type="entry name" value="Ribonuclease H-like"/>
    <property type="match status" value="1"/>
</dbReference>
<dbReference type="InterPro" id="IPR022898">
    <property type="entry name" value="RNase_HII"/>
</dbReference>
<accession>A0A1I3CI27</accession>
<dbReference type="CDD" id="cd07182">
    <property type="entry name" value="RNase_HII_bacteria_HII_like"/>
    <property type="match status" value="1"/>
</dbReference>
<dbReference type="GO" id="GO:0043137">
    <property type="term" value="P:DNA replication, removal of RNA primer"/>
    <property type="evidence" value="ECO:0007669"/>
    <property type="project" value="TreeGrafter"/>
</dbReference>
<evidence type="ECO:0000259" key="17">
    <source>
        <dbReference type="PROSITE" id="PS51975"/>
    </source>
</evidence>
<evidence type="ECO:0000256" key="9">
    <source>
        <dbReference type="ARBA" id="ARBA00022722"/>
    </source>
</evidence>
<comment type="cofactor">
    <cofactor evidence="14 15">
        <name>Mn(2+)</name>
        <dbReference type="ChEBI" id="CHEBI:29035"/>
    </cofactor>
    <cofactor evidence="14 15">
        <name>Mg(2+)</name>
        <dbReference type="ChEBI" id="CHEBI:18420"/>
    </cofactor>
    <text evidence="14 15">Manganese or magnesium. Binds 1 divalent metal ion per monomer in the absence of substrate. May bind a second metal ion after substrate binding.</text>
</comment>
<dbReference type="PANTHER" id="PTHR10954:SF18">
    <property type="entry name" value="RIBONUCLEASE HII"/>
    <property type="match status" value="1"/>
</dbReference>
<comment type="similarity">
    <text evidence="5 14 16">Belongs to the RNase HII family.</text>
</comment>
<dbReference type="OrthoDB" id="9803420at2"/>
<proteinExistence type="inferred from homology"/>
<reference evidence="18 19" key="1">
    <citation type="submission" date="2016-10" db="EMBL/GenBank/DDBJ databases">
        <authorList>
            <person name="de Groot N.N."/>
        </authorList>
    </citation>
    <scope>NUCLEOTIDE SEQUENCE [LARGE SCALE GENOMIC DNA]</scope>
    <source>
        <strain evidence="18 19">DSM 8537</strain>
    </source>
</reference>
<dbReference type="InterPro" id="IPR001352">
    <property type="entry name" value="RNase_HII/HIII"/>
</dbReference>
<evidence type="ECO:0000313" key="18">
    <source>
        <dbReference type="EMBL" id="SFH74220.1"/>
    </source>
</evidence>
<evidence type="ECO:0000256" key="5">
    <source>
        <dbReference type="ARBA" id="ARBA00007383"/>
    </source>
</evidence>
<comment type="catalytic activity">
    <reaction evidence="1 14 15 16">
        <text>Endonucleolytic cleavage to 5'-phosphomonoester.</text>
        <dbReference type="EC" id="3.1.26.4"/>
    </reaction>
</comment>
<keyword evidence="11 14" id="KW-0255">Endonuclease</keyword>
<evidence type="ECO:0000256" key="15">
    <source>
        <dbReference type="PROSITE-ProRule" id="PRU01319"/>
    </source>
</evidence>
<keyword evidence="13 14" id="KW-0464">Manganese</keyword>
<keyword evidence="10 14" id="KW-0479">Metal-binding</keyword>
<evidence type="ECO:0000256" key="1">
    <source>
        <dbReference type="ARBA" id="ARBA00000077"/>
    </source>
</evidence>
<keyword evidence="12 14" id="KW-0378">Hydrolase</keyword>
<dbReference type="STRING" id="34004.SAMN04488021_13119"/>
<dbReference type="GO" id="GO:0003723">
    <property type="term" value="F:RNA binding"/>
    <property type="evidence" value="ECO:0007669"/>
    <property type="project" value="UniProtKB-UniRule"/>
</dbReference>
<evidence type="ECO:0000256" key="4">
    <source>
        <dbReference type="ARBA" id="ARBA00004496"/>
    </source>
</evidence>
<feature type="binding site" evidence="14 15">
    <location>
        <position position="25"/>
    </location>
    <ligand>
        <name>a divalent metal cation</name>
        <dbReference type="ChEBI" id="CHEBI:60240"/>
    </ligand>
</feature>
<dbReference type="GO" id="GO:0030145">
    <property type="term" value="F:manganese ion binding"/>
    <property type="evidence" value="ECO:0007669"/>
    <property type="project" value="UniProtKB-UniRule"/>
</dbReference>